<comment type="catalytic activity">
    <reaction evidence="2">
        <text>aldehydo-D-ribose 5-phosphate = D-ribulose 5-phosphate</text>
        <dbReference type="Rhea" id="RHEA:14657"/>
        <dbReference type="ChEBI" id="CHEBI:58121"/>
        <dbReference type="ChEBI" id="CHEBI:58273"/>
        <dbReference type="EC" id="5.3.1.6"/>
    </reaction>
</comment>
<keyword evidence="1 2" id="KW-0413">Isomerase</keyword>
<dbReference type="InterPro" id="IPR037171">
    <property type="entry name" value="NagB/RpiA_transferase-like"/>
</dbReference>
<gene>
    <name evidence="2 3" type="primary">rpiA</name>
    <name evidence="3" type="ORF">JYK14_14650</name>
</gene>
<comment type="subunit">
    <text evidence="2">Homodimer.</text>
</comment>
<dbReference type="Pfam" id="PF06026">
    <property type="entry name" value="Rib_5-P_isom_A"/>
    <property type="match status" value="1"/>
</dbReference>
<evidence type="ECO:0000313" key="4">
    <source>
        <dbReference type="Proteomes" id="UP001523392"/>
    </source>
</evidence>
<sequence length="232" mass="24092">MIGQDALKRRAAEAAVAEVEDGMVLGLGSGSTAELALHALAVRVAAGLRVSGVPTSARTAGLARQLGVPLADFAAHTRLDLAIDGADEVEPVSLALIKGRGGALLREKIVAAASRRMLVVVDESKLVHRLGRGAIPVEIVAFGWQATFARLEAAGMHPVLRRATDGAPFLTDGGNHIADCSPGQIDDAAALDRRLRDVIGVVETGLFLGLAWRVIVASAKDVGWLGPEQPPT</sequence>
<protein>
    <recommendedName>
        <fullName evidence="2">Ribose-5-phosphate isomerase A</fullName>
        <ecNumber evidence="2">5.3.1.6</ecNumber>
    </recommendedName>
    <alternativeName>
        <fullName evidence="2">Phosphoriboisomerase A</fullName>
        <shortName evidence="2">PRI</shortName>
    </alternativeName>
</protein>
<accession>A0ABT1D691</accession>
<comment type="function">
    <text evidence="2">Catalyzes the reversible conversion of ribose-5-phosphate to ribulose 5-phosphate.</text>
</comment>
<dbReference type="InterPro" id="IPR050262">
    <property type="entry name" value="Ribose-5P_isomerase"/>
</dbReference>
<feature type="binding site" evidence="2">
    <location>
        <begin position="84"/>
        <end position="87"/>
    </location>
    <ligand>
        <name>substrate</name>
    </ligand>
</feature>
<comment type="caution">
    <text evidence="3">The sequence shown here is derived from an EMBL/GenBank/DDBJ whole genome shotgun (WGS) entry which is preliminary data.</text>
</comment>
<dbReference type="HAMAP" id="MF_00170">
    <property type="entry name" value="Rib_5P_isom_A"/>
    <property type="match status" value="1"/>
</dbReference>
<feature type="binding site" evidence="2">
    <location>
        <begin position="29"/>
        <end position="32"/>
    </location>
    <ligand>
        <name>substrate</name>
    </ligand>
</feature>
<organism evidence="3 4">
    <name type="scientific">Siccirubricoccus soli</name>
    <dbReference type="NCBI Taxonomy" id="2899147"/>
    <lineage>
        <taxon>Bacteria</taxon>
        <taxon>Pseudomonadati</taxon>
        <taxon>Pseudomonadota</taxon>
        <taxon>Alphaproteobacteria</taxon>
        <taxon>Acetobacterales</taxon>
        <taxon>Roseomonadaceae</taxon>
        <taxon>Siccirubricoccus</taxon>
    </lineage>
</organism>
<dbReference type="Gene3D" id="3.40.50.1360">
    <property type="match status" value="1"/>
</dbReference>
<dbReference type="GO" id="GO:0004751">
    <property type="term" value="F:ribose-5-phosphate isomerase activity"/>
    <property type="evidence" value="ECO:0007669"/>
    <property type="project" value="UniProtKB-EC"/>
</dbReference>
<dbReference type="Gene3D" id="3.30.70.260">
    <property type="match status" value="1"/>
</dbReference>
<dbReference type="Proteomes" id="UP001523392">
    <property type="component" value="Unassembled WGS sequence"/>
</dbReference>
<dbReference type="PANTHER" id="PTHR43748">
    <property type="entry name" value="RIBOSE-5-PHOSPHATE ISOMERASE 3, CHLOROPLASTIC-RELATED"/>
    <property type="match status" value="1"/>
</dbReference>
<dbReference type="SUPFAM" id="SSF75445">
    <property type="entry name" value="D-ribose-5-phosphate isomerase (RpiA), lid domain"/>
    <property type="match status" value="1"/>
</dbReference>
<dbReference type="SUPFAM" id="SSF100950">
    <property type="entry name" value="NagB/RpiA/CoA transferase-like"/>
    <property type="match status" value="1"/>
</dbReference>
<feature type="binding site" evidence="2">
    <location>
        <begin position="98"/>
        <end position="101"/>
    </location>
    <ligand>
        <name>substrate</name>
    </ligand>
</feature>
<dbReference type="InterPro" id="IPR004788">
    <property type="entry name" value="Ribose5P_isomerase_type_A"/>
</dbReference>
<evidence type="ECO:0000256" key="2">
    <source>
        <dbReference type="HAMAP-Rule" id="MF_00170"/>
    </source>
</evidence>
<name>A0ABT1D691_9PROT</name>
<reference evidence="3 4" key="1">
    <citation type="submission" date="2021-12" db="EMBL/GenBank/DDBJ databases">
        <title>Siccirubricoccus leaddurans sp. nov., a high concentration Zn2+ tolerance bacterium.</title>
        <authorList>
            <person name="Cao Y."/>
        </authorList>
    </citation>
    <scope>NUCLEOTIDE SEQUENCE [LARGE SCALE GENOMIC DNA]</scope>
    <source>
        <strain evidence="3 4">KC 17139</strain>
    </source>
</reference>
<comment type="similarity">
    <text evidence="2">Belongs to the ribose 5-phosphate isomerase family.</text>
</comment>
<dbReference type="InterPro" id="IPR020672">
    <property type="entry name" value="Ribose5P_isomerase_typA_subgr"/>
</dbReference>
<dbReference type="PANTHER" id="PTHR43748:SF3">
    <property type="entry name" value="RIBOSE-5-PHOSPHATE ISOMERASE 3, CHLOROPLASTIC-RELATED"/>
    <property type="match status" value="1"/>
</dbReference>
<dbReference type="NCBIfam" id="TIGR00021">
    <property type="entry name" value="rpiA"/>
    <property type="match status" value="1"/>
</dbReference>
<feature type="binding site" evidence="2">
    <location>
        <position position="125"/>
    </location>
    <ligand>
        <name>substrate</name>
    </ligand>
</feature>
<dbReference type="NCBIfam" id="NF001924">
    <property type="entry name" value="PRK00702.1"/>
    <property type="match status" value="1"/>
</dbReference>
<keyword evidence="4" id="KW-1185">Reference proteome</keyword>
<evidence type="ECO:0000313" key="3">
    <source>
        <dbReference type="EMBL" id="MCO6417394.1"/>
    </source>
</evidence>
<evidence type="ECO:0000256" key="1">
    <source>
        <dbReference type="ARBA" id="ARBA00023235"/>
    </source>
</evidence>
<dbReference type="CDD" id="cd01398">
    <property type="entry name" value="RPI_A"/>
    <property type="match status" value="1"/>
</dbReference>
<dbReference type="EC" id="5.3.1.6" evidence="2"/>
<comment type="pathway">
    <text evidence="2">Carbohydrate degradation; pentose phosphate pathway; D-ribose 5-phosphate from D-ribulose 5-phosphate (non-oxidative stage): step 1/1.</text>
</comment>
<feature type="active site" description="Proton acceptor" evidence="2">
    <location>
        <position position="107"/>
    </location>
</feature>
<proteinExistence type="inferred from homology"/>
<dbReference type="EMBL" id="JAFIRR010000090">
    <property type="protein sequence ID" value="MCO6417394.1"/>
    <property type="molecule type" value="Genomic_DNA"/>
</dbReference>